<evidence type="ECO:0000313" key="2">
    <source>
        <dbReference type="Proteomes" id="UP000046095"/>
    </source>
</evidence>
<dbReference type="EMBL" id="CRVC01000002">
    <property type="protein sequence ID" value="COR32175.1"/>
    <property type="molecule type" value="Genomic_DNA"/>
</dbReference>
<accession>A0A0U0MUN4</accession>
<proteinExistence type="predicted"/>
<evidence type="ECO:0000313" key="1">
    <source>
        <dbReference type="EMBL" id="COR32175.1"/>
    </source>
</evidence>
<name>A0A0U0MUN4_STREE</name>
<dbReference type="Proteomes" id="UP000046095">
    <property type="component" value="Unassembled WGS sequence"/>
</dbReference>
<dbReference type="AlphaFoldDB" id="A0A0U0MUN4"/>
<protein>
    <submittedName>
        <fullName evidence="1">Uncharacterized protein</fullName>
    </submittedName>
</protein>
<sequence length="38" mass="4559">MEETTYNIIAKSLDRISMELHQADENNDFLEYGFYQDN</sequence>
<organism evidence="1 2">
    <name type="scientific">Streptococcus pneumoniae</name>
    <dbReference type="NCBI Taxonomy" id="1313"/>
    <lineage>
        <taxon>Bacteria</taxon>
        <taxon>Bacillati</taxon>
        <taxon>Bacillota</taxon>
        <taxon>Bacilli</taxon>
        <taxon>Lactobacillales</taxon>
        <taxon>Streptococcaceae</taxon>
        <taxon>Streptococcus</taxon>
    </lineage>
</organism>
<reference evidence="1 2" key="1">
    <citation type="submission" date="2015-03" db="EMBL/GenBank/DDBJ databases">
        <authorList>
            <person name="Murphy D."/>
        </authorList>
    </citation>
    <scope>NUCLEOTIDE SEQUENCE [LARGE SCALE GENOMIC DNA]</scope>
    <source>
        <strain evidence="1 2">SMRU1708</strain>
    </source>
</reference>
<gene>
    <name evidence="1" type="ORF">ERS021218_00294</name>
</gene>
<dbReference type="PATRIC" id="fig|1313.5272.peg.459"/>